<reference evidence="2 3" key="1">
    <citation type="journal article" date="2009" name="PLoS ONE">
        <title>Complete genome sequence of the aerobic CO-oxidizing thermophile Thermomicrobium roseum.</title>
        <authorList>
            <person name="Wu D."/>
            <person name="Raymond J."/>
            <person name="Wu M."/>
            <person name="Chatterji S."/>
            <person name="Ren Q."/>
            <person name="Graham J.E."/>
            <person name="Bryant D.A."/>
            <person name="Robb F."/>
            <person name="Colman A."/>
            <person name="Tallon L.J."/>
            <person name="Badger J.H."/>
            <person name="Madupu R."/>
            <person name="Ward N.L."/>
            <person name="Eisen J.A."/>
        </authorList>
    </citation>
    <scope>NUCLEOTIDE SEQUENCE [LARGE SCALE GENOMIC DNA]</scope>
    <source>
        <strain evidence="3">ATCC 27502 / DSM 5159 / P-2</strain>
    </source>
</reference>
<dbReference type="EMBL" id="CP001275">
    <property type="protein sequence ID" value="ACM05646.1"/>
    <property type="molecule type" value="Genomic_DNA"/>
</dbReference>
<dbReference type="Pfam" id="PF01436">
    <property type="entry name" value="NHL"/>
    <property type="match status" value="2"/>
</dbReference>
<protein>
    <recommendedName>
        <fullName evidence="4">Alkyl hydroperoxide reductase</fullName>
    </recommendedName>
</protein>
<dbReference type="AlphaFoldDB" id="B9L2L6"/>
<dbReference type="InterPro" id="IPR036249">
    <property type="entry name" value="Thioredoxin-like_sf"/>
</dbReference>
<dbReference type="KEGG" id="tro:trd_1418"/>
<evidence type="ECO:0000256" key="1">
    <source>
        <dbReference type="ARBA" id="ARBA00022737"/>
    </source>
</evidence>
<dbReference type="STRING" id="309801.trd_1418"/>
<dbReference type="InterPro" id="IPR011042">
    <property type="entry name" value="6-blade_b-propeller_TolB-like"/>
</dbReference>
<sequence length="443" mass="47962">MRAVEERYPTQVVVIGVHSPKFPNEREPQNVRQAVLREEITHPVVHDPALQIWRSYAIRAWPTLVFLSPDGYLLGIHEGEISAESLVRAVGRLLARTGVTTSEPFALLSVLERPQGPLAFPGKLAVDPSRDRLVVSDTGHHRLVIARLDGTVTAVIGDGRPGLVDGTFAEARFREPQGIALVGETCFVADRGNHAIRRIDLAAGTVETLAGTGRLGQGMLSAGPAHQVDLRSPWALWHRRGLLFVAMAGSHQIWVLDLASGIIQPYAGSGMEGIQGGPLERAWFAQPSGLASDDRALYVACPEASAIRTVDLPGTPNPKVGRLVGTGLFDFGDRDGTGDTVLLQHPLDVAWTGEELLVADTYNHKIKRLDPVARRCSSWLGTGQPGHEDGPPERARFWEPSGLATTFDRVYVADTNNHAVRVIDRTTGLVRTLELQGLAAPSD</sequence>
<evidence type="ECO:0000313" key="2">
    <source>
        <dbReference type="EMBL" id="ACM05646.1"/>
    </source>
</evidence>
<dbReference type="eggNOG" id="COG3391">
    <property type="taxonomic scope" value="Bacteria"/>
</dbReference>
<evidence type="ECO:0008006" key="4">
    <source>
        <dbReference type="Google" id="ProtNLM"/>
    </source>
</evidence>
<keyword evidence="1" id="KW-0677">Repeat</keyword>
<evidence type="ECO:0000313" key="3">
    <source>
        <dbReference type="Proteomes" id="UP000000447"/>
    </source>
</evidence>
<dbReference type="PANTHER" id="PTHR46388:SF2">
    <property type="entry name" value="NHL REPEAT-CONTAINING PROTEIN 2"/>
    <property type="match status" value="1"/>
</dbReference>
<proteinExistence type="predicted"/>
<organism evidence="2 3">
    <name type="scientific">Thermomicrobium roseum (strain ATCC 27502 / DSM 5159 / P-2)</name>
    <dbReference type="NCBI Taxonomy" id="309801"/>
    <lineage>
        <taxon>Bacteria</taxon>
        <taxon>Pseudomonadati</taxon>
        <taxon>Thermomicrobiota</taxon>
        <taxon>Thermomicrobia</taxon>
        <taxon>Thermomicrobiales</taxon>
        <taxon>Thermomicrobiaceae</taxon>
        <taxon>Thermomicrobium</taxon>
    </lineage>
</organism>
<dbReference type="Gene3D" id="2.120.10.30">
    <property type="entry name" value="TolB, C-terminal domain"/>
    <property type="match status" value="3"/>
</dbReference>
<dbReference type="PANTHER" id="PTHR46388">
    <property type="entry name" value="NHL REPEAT-CONTAINING PROTEIN 2"/>
    <property type="match status" value="1"/>
</dbReference>
<accession>B9L2L6</accession>
<keyword evidence="3" id="KW-1185">Reference proteome</keyword>
<dbReference type="SUPFAM" id="SSF52833">
    <property type="entry name" value="Thioredoxin-like"/>
    <property type="match status" value="1"/>
</dbReference>
<dbReference type="SUPFAM" id="SSF101898">
    <property type="entry name" value="NHL repeat"/>
    <property type="match status" value="1"/>
</dbReference>
<dbReference type="InterPro" id="IPR001258">
    <property type="entry name" value="NHL_repeat"/>
</dbReference>
<gene>
    <name evidence="2" type="ordered locus">trd_1418</name>
</gene>
<dbReference type="HOGENOM" id="CLU_013730_1_0_0"/>
<name>B9L2L6_THERP</name>
<dbReference type="Gene3D" id="3.40.30.10">
    <property type="entry name" value="Glutaredoxin"/>
    <property type="match status" value="1"/>
</dbReference>
<dbReference type="RefSeq" id="WP_015922367.1">
    <property type="nucleotide sequence ID" value="NC_011959.1"/>
</dbReference>
<dbReference type="Proteomes" id="UP000000447">
    <property type="component" value="Chromosome"/>
</dbReference>